<reference evidence="2 3" key="1">
    <citation type="submission" date="2020-07" db="EMBL/GenBank/DDBJ databases">
        <title>Sequencing the genomes of 1000 actinobacteria strains.</title>
        <authorList>
            <person name="Klenk H.-P."/>
        </authorList>
    </citation>
    <scope>NUCLEOTIDE SEQUENCE [LARGE SCALE GENOMIC DNA]</scope>
    <source>
        <strain evidence="2 3">DSM 29531</strain>
    </source>
</reference>
<gene>
    <name evidence="2" type="ORF">HNR15_003007</name>
</gene>
<proteinExistence type="predicted"/>
<protein>
    <submittedName>
        <fullName evidence="2">DNA-binding MarR family transcriptional regulator</fullName>
    </submittedName>
</protein>
<organism evidence="2 3">
    <name type="scientific">Allobranchiibius huperziae</name>
    <dbReference type="NCBI Taxonomy" id="1874116"/>
    <lineage>
        <taxon>Bacteria</taxon>
        <taxon>Bacillati</taxon>
        <taxon>Actinomycetota</taxon>
        <taxon>Actinomycetes</taxon>
        <taxon>Micrococcales</taxon>
        <taxon>Dermacoccaceae</taxon>
        <taxon>Allobranchiibius</taxon>
    </lineage>
</organism>
<dbReference type="Proteomes" id="UP000571817">
    <property type="component" value="Unassembled WGS sequence"/>
</dbReference>
<dbReference type="PANTHER" id="PTHR33164:SF89">
    <property type="entry name" value="MARR FAMILY REGULATORY PROTEIN"/>
    <property type="match status" value="1"/>
</dbReference>
<dbReference type="AlphaFoldDB" id="A0A853DM21"/>
<evidence type="ECO:0000313" key="3">
    <source>
        <dbReference type="Proteomes" id="UP000571817"/>
    </source>
</evidence>
<dbReference type="EMBL" id="JACCFW010000001">
    <property type="protein sequence ID" value="NYJ76044.1"/>
    <property type="molecule type" value="Genomic_DNA"/>
</dbReference>
<dbReference type="InterPro" id="IPR036388">
    <property type="entry name" value="WH-like_DNA-bd_sf"/>
</dbReference>
<dbReference type="RefSeq" id="WP_179483146.1">
    <property type="nucleotide sequence ID" value="NZ_JACCFW010000001.1"/>
</dbReference>
<dbReference type="InterPro" id="IPR036390">
    <property type="entry name" value="WH_DNA-bd_sf"/>
</dbReference>
<name>A0A853DM21_9MICO</name>
<evidence type="ECO:0000259" key="1">
    <source>
        <dbReference type="PROSITE" id="PS50995"/>
    </source>
</evidence>
<comment type="caution">
    <text evidence="2">The sequence shown here is derived from an EMBL/GenBank/DDBJ whole genome shotgun (WGS) entry which is preliminary data.</text>
</comment>
<keyword evidence="3" id="KW-1185">Reference proteome</keyword>
<keyword evidence="2" id="KW-0238">DNA-binding</keyword>
<dbReference type="Pfam" id="PF12802">
    <property type="entry name" value="MarR_2"/>
    <property type="match status" value="1"/>
</dbReference>
<accession>A0A853DM21</accession>
<dbReference type="SUPFAM" id="SSF46785">
    <property type="entry name" value="Winged helix' DNA-binding domain"/>
    <property type="match status" value="1"/>
</dbReference>
<dbReference type="GO" id="GO:0003677">
    <property type="term" value="F:DNA binding"/>
    <property type="evidence" value="ECO:0007669"/>
    <property type="project" value="UniProtKB-KW"/>
</dbReference>
<dbReference type="InterPro" id="IPR039422">
    <property type="entry name" value="MarR/SlyA-like"/>
</dbReference>
<dbReference type="PROSITE" id="PS50995">
    <property type="entry name" value="HTH_MARR_2"/>
    <property type="match status" value="1"/>
</dbReference>
<dbReference type="GO" id="GO:0003700">
    <property type="term" value="F:DNA-binding transcription factor activity"/>
    <property type="evidence" value="ECO:0007669"/>
    <property type="project" value="InterPro"/>
</dbReference>
<dbReference type="PANTHER" id="PTHR33164">
    <property type="entry name" value="TRANSCRIPTIONAL REGULATOR, MARR FAMILY"/>
    <property type="match status" value="1"/>
</dbReference>
<evidence type="ECO:0000313" key="2">
    <source>
        <dbReference type="EMBL" id="NYJ76044.1"/>
    </source>
</evidence>
<dbReference type="InterPro" id="IPR000835">
    <property type="entry name" value="HTH_MarR-typ"/>
</dbReference>
<feature type="domain" description="HTH marR-type" evidence="1">
    <location>
        <begin position="1"/>
        <end position="136"/>
    </location>
</feature>
<dbReference type="GO" id="GO:0006950">
    <property type="term" value="P:response to stress"/>
    <property type="evidence" value="ECO:0007669"/>
    <property type="project" value="TreeGrafter"/>
</dbReference>
<sequence>MPGPSRTAFRLSQLGNFAAARFAELTRSLGLTPSDAGVLRLLGREPGISQRGLADRLGAVPSRVVVLIDSMERRGLVTRTRSSTDRRTQELTLTEQGQHALLQLRGLAQEHDAAVLAPLTQEEREQLVALLAKLSEGHRLDPDVHPGYRDSA</sequence>
<dbReference type="Gene3D" id="1.10.10.10">
    <property type="entry name" value="Winged helix-like DNA-binding domain superfamily/Winged helix DNA-binding domain"/>
    <property type="match status" value="1"/>
</dbReference>
<dbReference type="SMART" id="SM00347">
    <property type="entry name" value="HTH_MARR"/>
    <property type="match status" value="1"/>
</dbReference>